<gene>
    <name evidence="4" type="ORF">fugu_010850</name>
</gene>
<dbReference type="SUPFAM" id="SSF75632">
    <property type="entry name" value="Cullin homology domain"/>
    <property type="match status" value="1"/>
</dbReference>
<proteinExistence type="inferred from homology"/>
<evidence type="ECO:0000256" key="2">
    <source>
        <dbReference type="SAM" id="MobiDB-lite"/>
    </source>
</evidence>
<comment type="caution">
    <text evidence="4">The sequence shown here is derived from an EMBL/GenBank/DDBJ whole genome shotgun (WGS) entry which is preliminary data.</text>
</comment>
<feature type="compositionally biased region" description="Basic and acidic residues" evidence="2">
    <location>
        <begin position="99"/>
        <end position="109"/>
    </location>
</feature>
<feature type="region of interest" description="Disordered" evidence="2">
    <location>
        <begin position="1"/>
        <end position="22"/>
    </location>
</feature>
<protein>
    <recommendedName>
        <fullName evidence="3">Cullin family profile domain-containing protein</fullName>
    </recommendedName>
</protein>
<feature type="region of interest" description="Disordered" evidence="2">
    <location>
        <begin position="68"/>
        <end position="109"/>
    </location>
</feature>
<dbReference type="InterPro" id="IPR036317">
    <property type="entry name" value="Cullin_homology_sf"/>
</dbReference>
<accession>A0A4Z2CB47</accession>
<organism evidence="4 5">
    <name type="scientific">Takifugu bimaculatus</name>
    <dbReference type="NCBI Taxonomy" id="433685"/>
    <lineage>
        <taxon>Eukaryota</taxon>
        <taxon>Metazoa</taxon>
        <taxon>Chordata</taxon>
        <taxon>Craniata</taxon>
        <taxon>Vertebrata</taxon>
        <taxon>Euteleostomi</taxon>
        <taxon>Actinopterygii</taxon>
        <taxon>Neopterygii</taxon>
        <taxon>Teleostei</taxon>
        <taxon>Neoteleostei</taxon>
        <taxon>Acanthomorphata</taxon>
        <taxon>Eupercaria</taxon>
        <taxon>Tetraodontiformes</taxon>
        <taxon>Tetradontoidea</taxon>
        <taxon>Tetraodontidae</taxon>
        <taxon>Takifugu</taxon>
    </lineage>
</organism>
<feature type="domain" description="Cullin family profile" evidence="3">
    <location>
        <begin position="1"/>
        <end position="73"/>
    </location>
</feature>
<dbReference type="AlphaFoldDB" id="A0A4Z2CB47"/>
<dbReference type="InterPro" id="IPR059120">
    <property type="entry name" value="Cullin-like_AB"/>
</dbReference>
<name>A0A4Z2CB47_9TELE</name>
<evidence type="ECO:0000313" key="5">
    <source>
        <dbReference type="Proteomes" id="UP000516260"/>
    </source>
</evidence>
<dbReference type="Pfam" id="PF26557">
    <property type="entry name" value="Cullin_AB"/>
    <property type="match status" value="1"/>
</dbReference>
<comment type="similarity">
    <text evidence="1">Belongs to the cullin family.</text>
</comment>
<dbReference type="GO" id="GO:0031625">
    <property type="term" value="F:ubiquitin protein ligase binding"/>
    <property type="evidence" value="ECO:0007669"/>
    <property type="project" value="InterPro"/>
</dbReference>
<keyword evidence="5" id="KW-1185">Reference proteome</keyword>
<dbReference type="Gene3D" id="3.30.230.130">
    <property type="entry name" value="Cullin, Chain C, Domain 2"/>
    <property type="match status" value="1"/>
</dbReference>
<evidence type="ECO:0000259" key="3">
    <source>
        <dbReference type="PROSITE" id="PS50069"/>
    </source>
</evidence>
<reference evidence="4 5" key="1">
    <citation type="submission" date="2019-04" db="EMBL/GenBank/DDBJ databases">
        <title>The sequence and de novo assembly of Takifugu bimaculatus genome using PacBio and Hi-C technologies.</title>
        <authorList>
            <person name="Xu P."/>
            <person name="Liu B."/>
            <person name="Zhou Z."/>
        </authorList>
    </citation>
    <scope>NUCLEOTIDE SEQUENCE [LARGE SCALE GENOMIC DNA]</scope>
    <source>
        <strain evidence="4">TB-2018</strain>
        <tissue evidence="4">Muscle</tissue>
    </source>
</reference>
<dbReference type="EMBL" id="SWLE01000003">
    <property type="protein sequence ID" value="TNN01468.1"/>
    <property type="molecule type" value="Genomic_DNA"/>
</dbReference>
<dbReference type="Proteomes" id="UP000516260">
    <property type="component" value="Chromosome 11"/>
</dbReference>
<dbReference type="PROSITE" id="PS50069">
    <property type="entry name" value="CULLIN_2"/>
    <property type="match status" value="1"/>
</dbReference>
<sequence length="109" mass="12070">MGSADLNATFYGPIRKEDGSEFGVGGAQVTGSNTRKHILQVSTFQMTILMLFNNREKFTFEEIQQETDIPEREAGASAAVSGLWEAHPESPHQGAQVQGDRERPRVYSQ</sequence>
<evidence type="ECO:0000256" key="1">
    <source>
        <dbReference type="PROSITE-ProRule" id="PRU00330"/>
    </source>
</evidence>
<evidence type="ECO:0000313" key="4">
    <source>
        <dbReference type="EMBL" id="TNN01468.1"/>
    </source>
</evidence>
<dbReference type="GO" id="GO:0006511">
    <property type="term" value="P:ubiquitin-dependent protein catabolic process"/>
    <property type="evidence" value="ECO:0007669"/>
    <property type="project" value="InterPro"/>
</dbReference>
<dbReference type="InterPro" id="IPR016158">
    <property type="entry name" value="Cullin_homology"/>
</dbReference>